<dbReference type="InterPro" id="IPR001036">
    <property type="entry name" value="Acrflvin-R"/>
</dbReference>
<dbReference type="AlphaFoldDB" id="A0A3N5C376"/>
<feature type="transmembrane region" description="Helical" evidence="1">
    <location>
        <begin position="12"/>
        <end position="30"/>
    </location>
</feature>
<dbReference type="EMBL" id="RKRF01000008">
    <property type="protein sequence ID" value="RPF53872.1"/>
    <property type="molecule type" value="Genomic_DNA"/>
</dbReference>
<dbReference type="GO" id="GO:0005886">
    <property type="term" value="C:plasma membrane"/>
    <property type="evidence" value="ECO:0007669"/>
    <property type="project" value="TreeGrafter"/>
</dbReference>
<dbReference type="PANTHER" id="PTHR32063">
    <property type="match status" value="1"/>
</dbReference>
<reference evidence="2 3" key="1">
    <citation type="submission" date="2018-11" db="EMBL/GenBank/DDBJ databases">
        <title>Genomic Encyclopedia of Type Strains, Phase IV (KMG-IV): sequencing the most valuable type-strain genomes for metagenomic binning, comparative biology and taxonomic classification.</title>
        <authorList>
            <person name="Goeker M."/>
        </authorList>
    </citation>
    <scope>NUCLEOTIDE SEQUENCE [LARGE SCALE GENOMIC DNA]</scope>
    <source>
        <strain evidence="2 3">DSM 18090</strain>
    </source>
</reference>
<comment type="caution">
    <text evidence="2">The sequence shown here is derived from an EMBL/GenBank/DDBJ whole genome shotgun (WGS) entry which is preliminary data.</text>
</comment>
<feature type="transmembrane region" description="Helical" evidence="1">
    <location>
        <begin position="382"/>
        <end position="406"/>
    </location>
</feature>
<feature type="transmembrane region" description="Helical" evidence="1">
    <location>
        <begin position="888"/>
        <end position="909"/>
    </location>
</feature>
<feature type="transmembrane region" description="Helical" evidence="1">
    <location>
        <begin position="519"/>
        <end position="537"/>
    </location>
</feature>
<dbReference type="OrthoDB" id="9757876at2"/>
<evidence type="ECO:0000313" key="3">
    <source>
        <dbReference type="Proteomes" id="UP000276443"/>
    </source>
</evidence>
<dbReference type="InterPro" id="IPR027463">
    <property type="entry name" value="AcrB_DN_DC_subdom"/>
</dbReference>
<dbReference type="Gene3D" id="1.20.1640.10">
    <property type="entry name" value="Multidrug efflux transporter AcrB transmembrane domain"/>
    <property type="match status" value="2"/>
</dbReference>
<feature type="transmembrane region" description="Helical" evidence="1">
    <location>
        <begin position="455"/>
        <end position="478"/>
    </location>
</feature>
<dbReference type="SUPFAM" id="SSF82866">
    <property type="entry name" value="Multidrug efflux transporter AcrB transmembrane domain"/>
    <property type="match status" value="2"/>
</dbReference>
<dbReference type="PRINTS" id="PR00702">
    <property type="entry name" value="ACRIFLAVINRP"/>
</dbReference>
<dbReference type="GO" id="GO:0042910">
    <property type="term" value="F:xenobiotic transmembrane transporter activity"/>
    <property type="evidence" value="ECO:0007669"/>
    <property type="project" value="TreeGrafter"/>
</dbReference>
<dbReference type="Gene3D" id="3.30.70.1430">
    <property type="entry name" value="Multidrug efflux transporter AcrB pore domain"/>
    <property type="match status" value="2"/>
</dbReference>
<feature type="transmembrane region" description="Helical" evidence="1">
    <location>
        <begin position="427"/>
        <end position="449"/>
    </location>
</feature>
<gene>
    <name evidence="2" type="ORF">EDC24_1055</name>
</gene>
<keyword evidence="1" id="KW-0472">Membrane</keyword>
<keyword evidence="3" id="KW-1185">Reference proteome</keyword>
<proteinExistence type="predicted"/>
<dbReference type="Proteomes" id="UP000276443">
    <property type="component" value="Unassembled WGS sequence"/>
</dbReference>
<dbReference type="SUPFAM" id="SSF82693">
    <property type="entry name" value="Multidrug efflux transporter AcrB pore domain, PN1, PN2, PC1 and PC2 subdomains"/>
    <property type="match status" value="1"/>
</dbReference>
<feature type="transmembrane region" description="Helical" evidence="1">
    <location>
        <begin position="356"/>
        <end position="376"/>
    </location>
</feature>
<dbReference type="Gene3D" id="3.30.2090.10">
    <property type="entry name" value="Multidrug efflux transporter AcrB TolC docking domain, DN and DC subdomains"/>
    <property type="match status" value="2"/>
</dbReference>
<dbReference type="Gene3D" id="3.30.70.1440">
    <property type="entry name" value="Multidrug efflux transporter AcrB pore domain"/>
    <property type="match status" value="1"/>
</dbReference>
<dbReference type="RefSeq" id="WP_124220409.1">
    <property type="nucleotide sequence ID" value="NZ_RKRF01000008.1"/>
</dbReference>
<evidence type="ECO:0000313" key="2">
    <source>
        <dbReference type="EMBL" id="RPF53872.1"/>
    </source>
</evidence>
<organism evidence="2 3">
    <name type="scientific">Aquisalibacillus elongatus</name>
    <dbReference type="NCBI Taxonomy" id="485577"/>
    <lineage>
        <taxon>Bacteria</taxon>
        <taxon>Bacillati</taxon>
        <taxon>Bacillota</taxon>
        <taxon>Bacilli</taxon>
        <taxon>Bacillales</taxon>
        <taxon>Bacillaceae</taxon>
        <taxon>Aquisalibacillus</taxon>
    </lineage>
</organism>
<protein>
    <submittedName>
        <fullName evidence="2">HAE1 family hydrophobic/amphiphilic exporter-1</fullName>
    </submittedName>
</protein>
<keyword evidence="1" id="KW-1133">Transmembrane helix</keyword>
<accession>A0A3N5C376</accession>
<dbReference type="SUPFAM" id="SSF82714">
    <property type="entry name" value="Multidrug efflux transporter AcrB TolC docking domain, DN and DC subdomains"/>
    <property type="match status" value="2"/>
</dbReference>
<keyword evidence="1" id="KW-0812">Transmembrane</keyword>
<feature type="transmembrane region" description="Helical" evidence="1">
    <location>
        <begin position="330"/>
        <end position="349"/>
    </location>
</feature>
<dbReference type="Gene3D" id="3.30.70.1320">
    <property type="entry name" value="Multidrug efflux transporter AcrB pore domain like"/>
    <property type="match status" value="1"/>
</dbReference>
<dbReference type="PANTHER" id="PTHR32063:SF0">
    <property type="entry name" value="SWARMING MOTILITY PROTEIN SWRC"/>
    <property type="match status" value="1"/>
</dbReference>
<feature type="transmembrane region" description="Helical" evidence="1">
    <location>
        <begin position="937"/>
        <end position="956"/>
    </location>
</feature>
<feature type="transmembrane region" description="Helical" evidence="1">
    <location>
        <begin position="832"/>
        <end position="851"/>
    </location>
</feature>
<name>A0A3N5C376_9BACI</name>
<dbReference type="Pfam" id="PF00873">
    <property type="entry name" value="ACR_tran"/>
    <property type="match status" value="1"/>
</dbReference>
<feature type="transmembrane region" description="Helical" evidence="1">
    <location>
        <begin position="968"/>
        <end position="991"/>
    </location>
</feature>
<feature type="transmembrane region" description="Helical" evidence="1">
    <location>
        <begin position="863"/>
        <end position="882"/>
    </location>
</feature>
<sequence length="1015" mass="112323">MNWIKFLLNRKILVGLITVFIFMIGGYAVFKLDQELFPPIDMDGAYVYAITEDLPATEVERSVTTPIEQQLSGIDGIDNITSTSFHGMSEFQITIEEGMGEEVYSEVESIIYSAASQNNQIENIESGQYSTDQGYSFFMDLSGEDLETVTNFAKETFEPRIEKLPEVRDVAFEGGYDEELLIELDREAIADQNLSSEQVIAMIQQSTSNASLGELSKSEDTSTLRWETNIQSVEDLENISIPTATDFITLNDVANLAIVPSDAHSIAWKNGSQDFLLVQIGRNKDFTQIEMFDAVKKELEQMRTEGLFDEIELSHIVSQAEYVEDSLDGVTNNILIGGILALVVLLLFLRNIRATMIVGLSIPASLLLTFTMMWLLDYSFNILSLIGLGLGIGMMVDSSIVILESIYRKKEKGLNNLEAVINGTKEVATAVIASMLTTIVVFLPIGLVGGEVGQFMIILSLVVAATLISSVIVAFTLIPSLSEKFLKVSNQLKTHREGRILQNYGRLVNWVVKRKRHSVAVISLFVMLLAGSMFLVTKIPMTIMPDMYNRYNEMMVQPEQGVTPSEKDQIVAEINDRLMKVEDVEANYIIDNGSMMMLLINMTKGDEITRSQDEINEEISNSLRTIQDDFPVKNIQSMMSASGGSSPVQINIQGENFNELNTLAQSLSQEITTLDGIVGVTTTIDRTSTEDGIELHEEAISDAGLTETQIRQTIEEAFLEIPVGNIQIDGESLAIQTKYSDEINTQEDLLNVAIMTTQGEKPLSDFISLSSEEVPNEITHIDGERVVTINAEIEGTDLGTVNREIQQIIENFETPNGYSIELAGDLEQQQELLMEMLLVLGIAIFLVYLVMAVQFNHLIHPMIVMSVLPITVIGVILGLFLTQHELSALSAMGIIMLIGIVLNNAILFIDRTNQLRRNGLSTNEALIEAGKNRLRPIFMTSFTTAAGMLPLALATGSAGNYQAPMATVIISGLLFATMITLLLIPAVYRLFTSKKADLRMQGEFNNQSEHKHQTA</sequence>
<evidence type="ECO:0000256" key="1">
    <source>
        <dbReference type="SAM" id="Phobius"/>
    </source>
</evidence>